<keyword evidence="1" id="KW-1133">Transmembrane helix</keyword>
<dbReference type="InterPro" id="IPR027417">
    <property type="entry name" value="P-loop_NTPase"/>
</dbReference>
<accession>A0A7W9M0V6</accession>
<protein>
    <submittedName>
        <fullName evidence="3">Tfp pilus assembly protein PilX</fullName>
    </submittedName>
</protein>
<dbReference type="Gene3D" id="2.130.10.10">
    <property type="entry name" value="YVTN repeat-like/Quinoprotein amine dehydrogenase"/>
    <property type="match status" value="1"/>
</dbReference>
<organism evidence="3 4">
    <name type="scientific">Saccharothrix ecbatanensis</name>
    <dbReference type="NCBI Taxonomy" id="1105145"/>
    <lineage>
        <taxon>Bacteria</taxon>
        <taxon>Bacillati</taxon>
        <taxon>Actinomycetota</taxon>
        <taxon>Actinomycetes</taxon>
        <taxon>Pseudonocardiales</taxon>
        <taxon>Pseudonocardiaceae</taxon>
        <taxon>Saccharothrix</taxon>
    </lineage>
</organism>
<keyword evidence="1" id="KW-0472">Membrane</keyword>
<feature type="domain" description="Novel STAND NTPase 1" evidence="2">
    <location>
        <begin position="82"/>
        <end position="448"/>
    </location>
</feature>
<sequence length="892" mass="96289">MLKFAGDLRRLRRSAGSPSYRELGSWANYSAAALSEATAGRRLPSLSLTRAFVRACGGDVGDWTARWRHLAVEPEPADDEPPYVGLRSYQVADAERFFGREAILASLLELVAERPFVGVFGASGSGKSSLLRAGLVAAGGRTAVVVAPGADPVTEVAVRVAALLDRSAVDVRAELAADPAVLRGLLRAAGDDVLLVVDQFEEVFTLCAAPDRSWLVEAITHATSATTRVVIGVRADFYEHCGQHPALVAALHRAQLMVGPMTADELRRIVTEPAAQRGATVEAALLARLVADVAGQPGALPLVSHALVETWQRRRGMTLSLSGYTDAGGVTHALARSADELYEALPDGLRTAARRLFLRLSAPGDGTQDTGRRVRRAEVDTPAALLDRLSAARLIILDQDSVELAHEALLSAWPRLAGWLDEDRDALRAHRRLTEAADTWLAHDRDPDTLYRGARLEQARQLLDRLNAREREFVDASVAAERAHDADRRRALRRLRRLVACLVVLVLVSAGTAVLAVTSQREATRLRNHALSQRAADKAAELLHTNPLDAAVLALAGYRVAPTTEAHDALILADAAIGANANRDNDLGHLIRPPGDRVAITLEADAAQLWARDGSGWRRAGRLKPINFPYLVSADENRVVTRQSSGGDIMWDVTDLDAPRPVPLPPLPLVHSLDTHGDVLTAVVDGEAVVWRSGIETRLPGTGVEAAMPLPDGTGAVIVRRHDGDRRDVEVWTLDGTPHRTAVLMNADAPLEPTIGPAGHVAVVNHTTSRLVVLDVTAPATPLIDVILGPEQRLVTFSADGHAIAATGRDRVSLWDLSRGRALLSLQAQGINFTLTRYHPDSGELHAITAPTDTVWRMDTNFDQVLRRACTRPLTVDWPTHFPDITPPRLCP</sequence>
<keyword evidence="1" id="KW-0812">Transmembrane</keyword>
<dbReference type="SUPFAM" id="SSF82171">
    <property type="entry name" value="DPP6 N-terminal domain-like"/>
    <property type="match status" value="1"/>
</dbReference>
<evidence type="ECO:0000259" key="2">
    <source>
        <dbReference type="Pfam" id="PF20703"/>
    </source>
</evidence>
<gene>
    <name evidence="3" type="ORF">F4560_003092</name>
</gene>
<evidence type="ECO:0000256" key="1">
    <source>
        <dbReference type="SAM" id="Phobius"/>
    </source>
</evidence>
<dbReference type="AlphaFoldDB" id="A0A7W9M0V6"/>
<dbReference type="EMBL" id="JACHMO010000001">
    <property type="protein sequence ID" value="MBB5803324.1"/>
    <property type="molecule type" value="Genomic_DNA"/>
</dbReference>
<dbReference type="InterPro" id="IPR049052">
    <property type="entry name" value="nSTAND1"/>
</dbReference>
<dbReference type="SUPFAM" id="SSF52540">
    <property type="entry name" value="P-loop containing nucleoside triphosphate hydrolases"/>
    <property type="match status" value="1"/>
</dbReference>
<dbReference type="Pfam" id="PF20703">
    <property type="entry name" value="nSTAND1"/>
    <property type="match status" value="1"/>
</dbReference>
<keyword evidence="4" id="KW-1185">Reference proteome</keyword>
<dbReference type="RefSeq" id="WP_184920613.1">
    <property type="nucleotide sequence ID" value="NZ_JACHMO010000001.1"/>
</dbReference>
<dbReference type="Proteomes" id="UP000552097">
    <property type="component" value="Unassembled WGS sequence"/>
</dbReference>
<proteinExistence type="predicted"/>
<comment type="caution">
    <text evidence="3">The sequence shown here is derived from an EMBL/GenBank/DDBJ whole genome shotgun (WGS) entry which is preliminary data.</text>
</comment>
<evidence type="ECO:0000313" key="4">
    <source>
        <dbReference type="Proteomes" id="UP000552097"/>
    </source>
</evidence>
<feature type="transmembrane region" description="Helical" evidence="1">
    <location>
        <begin position="498"/>
        <end position="517"/>
    </location>
</feature>
<reference evidence="3 4" key="1">
    <citation type="submission" date="2020-08" db="EMBL/GenBank/DDBJ databases">
        <title>Sequencing the genomes of 1000 actinobacteria strains.</title>
        <authorList>
            <person name="Klenk H.-P."/>
        </authorList>
    </citation>
    <scope>NUCLEOTIDE SEQUENCE [LARGE SCALE GENOMIC DNA]</scope>
    <source>
        <strain evidence="3 4">DSM 45486</strain>
    </source>
</reference>
<evidence type="ECO:0000313" key="3">
    <source>
        <dbReference type="EMBL" id="MBB5803324.1"/>
    </source>
</evidence>
<dbReference type="InterPro" id="IPR015943">
    <property type="entry name" value="WD40/YVTN_repeat-like_dom_sf"/>
</dbReference>
<dbReference type="Gene3D" id="3.40.50.300">
    <property type="entry name" value="P-loop containing nucleotide triphosphate hydrolases"/>
    <property type="match status" value="1"/>
</dbReference>
<name>A0A7W9M0V6_9PSEU</name>